<gene>
    <name evidence="8" type="ORF">PMEA_00032441</name>
</gene>
<keyword evidence="9" id="KW-1185">Reference proteome</keyword>
<evidence type="ECO:0000256" key="2">
    <source>
        <dbReference type="ARBA" id="ARBA00022729"/>
    </source>
</evidence>
<dbReference type="Pfam" id="PF01607">
    <property type="entry name" value="CBM_14"/>
    <property type="match status" value="1"/>
</dbReference>
<evidence type="ECO:0000256" key="5">
    <source>
        <dbReference type="ARBA" id="ARBA00023180"/>
    </source>
</evidence>
<organism evidence="8 9">
    <name type="scientific">Pocillopora meandrina</name>
    <dbReference type="NCBI Taxonomy" id="46732"/>
    <lineage>
        <taxon>Eukaryota</taxon>
        <taxon>Metazoa</taxon>
        <taxon>Cnidaria</taxon>
        <taxon>Anthozoa</taxon>
        <taxon>Hexacorallia</taxon>
        <taxon>Scleractinia</taxon>
        <taxon>Astrocoeniina</taxon>
        <taxon>Pocilloporidae</taxon>
        <taxon>Pocillopora</taxon>
    </lineage>
</organism>
<dbReference type="SMART" id="SM00494">
    <property type="entry name" value="ChtBD2"/>
    <property type="match status" value="1"/>
</dbReference>
<dbReference type="Proteomes" id="UP001159428">
    <property type="component" value="Unassembled WGS sequence"/>
</dbReference>
<dbReference type="EMBL" id="CALNXJ010000075">
    <property type="protein sequence ID" value="CAH3160342.1"/>
    <property type="molecule type" value="Genomic_DNA"/>
</dbReference>
<dbReference type="PROSITE" id="PS50940">
    <property type="entry name" value="CHIT_BIND_II"/>
    <property type="match status" value="1"/>
</dbReference>
<sequence>MIVKSPWILWGNILLLLLLCSGVLSRALEKRASDFCQSHAAGVHADPNNCFGFIMCDMAGTTHEMSCPAGLKFNPAILVCDWPNNVECEDAGSGEPAG</sequence>
<dbReference type="PANTHER" id="PTHR23301:SF0">
    <property type="entry name" value="CHITIN-BINDING TYPE-2 DOMAIN-CONTAINING PROTEIN-RELATED"/>
    <property type="match status" value="1"/>
</dbReference>
<keyword evidence="3" id="KW-0677">Repeat</keyword>
<evidence type="ECO:0000256" key="6">
    <source>
        <dbReference type="SAM" id="SignalP"/>
    </source>
</evidence>
<dbReference type="PANTHER" id="PTHR23301">
    <property type="entry name" value="CHITIN BINDING PERITROPHIN-A"/>
    <property type="match status" value="1"/>
</dbReference>
<dbReference type="InterPro" id="IPR002557">
    <property type="entry name" value="Chitin-bd_dom"/>
</dbReference>
<feature type="domain" description="Chitin-binding type-2" evidence="7">
    <location>
        <begin position="33"/>
        <end position="90"/>
    </location>
</feature>
<dbReference type="Gene3D" id="2.170.140.10">
    <property type="entry name" value="Chitin binding domain"/>
    <property type="match status" value="1"/>
</dbReference>
<keyword evidence="1" id="KW-0147">Chitin-binding</keyword>
<dbReference type="GO" id="GO:0008061">
    <property type="term" value="F:chitin binding"/>
    <property type="evidence" value="ECO:0007669"/>
    <property type="project" value="UniProtKB-KW"/>
</dbReference>
<keyword evidence="4" id="KW-1015">Disulfide bond</keyword>
<feature type="signal peptide" evidence="6">
    <location>
        <begin position="1"/>
        <end position="25"/>
    </location>
</feature>
<evidence type="ECO:0000256" key="4">
    <source>
        <dbReference type="ARBA" id="ARBA00023157"/>
    </source>
</evidence>
<protein>
    <recommendedName>
        <fullName evidence="7">Chitin-binding type-2 domain-containing protein</fullName>
    </recommendedName>
</protein>
<evidence type="ECO:0000256" key="1">
    <source>
        <dbReference type="ARBA" id="ARBA00022669"/>
    </source>
</evidence>
<dbReference type="GO" id="GO:0005576">
    <property type="term" value="C:extracellular region"/>
    <property type="evidence" value="ECO:0007669"/>
    <property type="project" value="InterPro"/>
</dbReference>
<evidence type="ECO:0000313" key="8">
    <source>
        <dbReference type="EMBL" id="CAH3160342.1"/>
    </source>
</evidence>
<evidence type="ECO:0000259" key="7">
    <source>
        <dbReference type="PROSITE" id="PS50940"/>
    </source>
</evidence>
<evidence type="ECO:0000313" key="9">
    <source>
        <dbReference type="Proteomes" id="UP001159428"/>
    </source>
</evidence>
<comment type="caution">
    <text evidence="8">The sequence shown here is derived from an EMBL/GenBank/DDBJ whole genome shotgun (WGS) entry which is preliminary data.</text>
</comment>
<evidence type="ECO:0000256" key="3">
    <source>
        <dbReference type="ARBA" id="ARBA00022737"/>
    </source>
</evidence>
<dbReference type="AlphaFoldDB" id="A0AAU9XYK6"/>
<feature type="chain" id="PRO_5043359021" description="Chitin-binding type-2 domain-containing protein" evidence="6">
    <location>
        <begin position="26"/>
        <end position="98"/>
    </location>
</feature>
<keyword evidence="5" id="KW-0325">Glycoprotein</keyword>
<dbReference type="InterPro" id="IPR051940">
    <property type="entry name" value="Chitin_bind-dev_reg"/>
</dbReference>
<name>A0AAU9XYK6_9CNID</name>
<dbReference type="InterPro" id="IPR036508">
    <property type="entry name" value="Chitin-bd_dom_sf"/>
</dbReference>
<accession>A0AAU9XYK6</accession>
<proteinExistence type="predicted"/>
<dbReference type="SUPFAM" id="SSF57625">
    <property type="entry name" value="Invertebrate chitin-binding proteins"/>
    <property type="match status" value="1"/>
</dbReference>
<reference evidence="8 9" key="1">
    <citation type="submission" date="2022-05" db="EMBL/GenBank/DDBJ databases">
        <authorList>
            <consortium name="Genoscope - CEA"/>
            <person name="William W."/>
        </authorList>
    </citation>
    <scope>NUCLEOTIDE SEQUENCE [LARGE SCALE GENOMIC DNA]</scope>
</reference>
<keyword evidence="2 6" id="KW-0732">Signal</keyword>